<keyword evidence="3" id="KW-1185">Reference proteome</keyword>
<dbReference type="EMBL" id="BAAACG010000010">
    <property type="protein sequence ID" value="GAA0741699.1"/>
    <property type="molecule type" value="Genomic_DNA"/>
</dbReference>
<feature type="domain" description="DUF1540" evidence="1">
    <location>
        <begin position="19"/>
        <end position="60"/>
    </location>
</feature>
<comment type="caution">
    <text evidence="2">The sequence shown here is derived from an EMBL/GenBank/DDBJ whole genome shotgun (WGS) entry which is preliminary data.</text>
</comment>
<protein>
    <submittedName>
        <fullName evidence="2">DUF1540 domain-containing protein</fullName>
    </submittedName>
</protein>
<evidence type="ECO:0000313" key="3">
    <source>
        <dbReference type="Proteomes" id="UP001501510"/>
    </source>
</evidence>
<proteinExistence type="predicted"/>
<dbReference type="InterPro" id="IPR011437">
    <property type="entry name" value="DUF1540"/>
</dbReference>
<evidence type="ECO:0000259" key="1">
    <source>
        <dbReference type="Pfam" id="PF07561"/>
    </source>
</evidence>
<name>A0ABP3USE4_9CLOT</name>
<reference evidence="3" key="1">
    <citation type="journal article" date="2019" name="Int. J. Syst. Evol. Microbiol.">
        <title>The Global Catalogue of Microorganisms (GCM) 10K type strain sequencing project: providing services to taxonomists for standard genome sequencing and annotation.</title>
        <authorList>
            <consortium name="The Broad Institute Genomics Platform"/>
            <consortium name="The Broad Institute Genome Sequencing Center for Infectious Disease"/>
            <person name="Wu L."/>
            <person name="Ma J."/>
        </authorList>
    </citation>
    <scope>NUCLEOTIDE SEQUENCE [LARGE SCALE GENOMIC DNA]</scope>
    <source>
        <strain evidence="3">JCM 1407</strain>
    </source>
</reference>
<dbReference type="Pfam" id="PF07561">
    <property type="entry name" value="DUF1540"/>
    <property type="match status" value="1"/>
</dbReference>
<gene>
    <name evidence="2" type="ORF">GCM10008906_23200</name>
</gene>
<accession>A0ABP3USE4</accession>
<dbReference type="RefSeq" id="WP_343761762.1">
    <property type="nucleotide sequence ID" value="NZ_BAAACG010000010.1"/>
</dbReference>
<evidence type="ECO:0000313" key="2">
    <source>
        <dbReference type="EMBL" id="GAA0741699.1"/>
    </source>
</evidence>
<sequence>MYNLYNMNEVHKMDKNENISCVVTNCKHHNPEFQCCSLPKIQVTKHGLENSIESTDCASFEEK</sequence>
<dbReference type="Proteomes" id="UP001501510">
    <property type="component" value="Unassembled WGS sequence"/>
</dbReference>
<organism evidence="2 3">
    <name type="scientific">Clostridium oceanicum</name>
    <dbReference type="NCBI Taxonomy" id="1543"/>
    <lineage>
        <taxon>Bacteria</taxon>
        <taxon>Bacillati</taxon>
        <taxon>Bacillota</taxon>
        <taxon>Clostridia</taxon>
        <taxon>Eubacteriales</taxon>
        <taxon>Clostridiaceae</taxon>
        <taxon>Clostridium</taxon>
    </lineage>
</organism>